<feature type="domain" description="Alpha/beta hydrolase fold-3" evidence="1">
    <location>
        <begin position="94"/>
        <end position="304"/>
    </location>
</feature>
<dbReference type="GO" id="GO:0019433">
    <property type="term" value="P:triglyceride catabolic process"/>
    <property type="evidence" value="ECO:0007669"/>
    <property type="project" value="TreeGrafter"/>
</dbReference>
<dbReference type="PANTHER" id="PTHR23025:SF4">
    <property type="entry name" value="ALPHA_BETA HYDROLASE FOLD-3 DOMAIN-CONTAINING PROTEIN"/>
    <property type="match status" value="1"/>
</dbReference>
<dbReference type="GO" id="GO:0004806">
    <property type="term" value="F:triacylglycerol lipase activity"/>
    <property type="evidence" value="ECO:0007669"/>
    <property type="project" value="TreeGrafter"/>
</dbReference>
<keyword evidence="3" id="KW-1185">Reference proteome</keyword>
<reference evidence="2" key="1">
    <citation type="journal article" date="2020" name="Stud. Mycol.">
        <title>101 Dothideomycetes genomes: a test case for predicting lifestyles and emergence of pathogens.</title>
        <authorList>
            <person name="Haridas S."/>
            <person name="Albert R."/>
            <person name="Binder M."/>
            <person name="Bloem J."/>
            <person name="Labutti K."/>
            <person name="Salamov A."/>
            <person name="Andreopoulos B."/>
            <person name="Baker S."/>
            <person name="Barry K."/>
            <person name="Bills G."/>
            <person name="Bluhm B."/>
            <person name="Cannon C."/>
            <person name="Castanera R."/>
            <person name="Culley D."/>
            <person name="Daum C."/>
            <person name="Ezra D."/>
            <person name="Gonzalez J."/>
            <person name="Henrissat B."/>
            <person name="Kuo A."/>
            <person name="Liang C."/>
            <person name="Lipzen A."/>
            <person name="Lutzoni F."/>
            <person name="Magnuson J."/>
            <person name="Mondo S."/>
            <person name="Nolan M."/>
            <person name="Ohm R."/>
            <person name="Pangilinan J."/>
            <person name="Park H.-J."/>
            <person name="Ramirez L."/>
            <person name="Alfaro M."/>
            <person name="Sun H."/>
            <person name="Tritt A."/>
            <person name="Yoshinaga Y."/>
            <person name="Zwiers L.-H."/>
            <person name="Turgeon B."/>
            <person name="Goodwin S."/>
            <person name="Spatafora J."/>
            <person name="Crous P."/>
            <person name="Grigoriev I."/>
        </authorList>
    </citation>
    <scope>NUCLEOTIDE SEQUENCE</scope>
    <source>
        <strain evidence="2">SCOH1-5</strain>
    </source>
</reference>
<sequence>MEGLLIHRTAAPPEVLEERRARITALSAAFSKTPQLKDFTTVQEYRDARVNGTHGFPKPWFSDAVKIFEAPARDGHKIPLRAINPTNGKRGFALHYHSGGYVIGSAKLQDAYLADIARRMDMMIISVDYRMSPEHKWPIPQQDCVDAAVWALSEEGETILDAGGPLQFLTGDSAGGNAAVLVALALRNEFKIDVRARIKALMLNYALFDVSGTPSNLRYAGSCLVSRQSLDEIFELGYANVPKEDLRKPHISPLYADLSNMPPAIFSCGDEDALLDDSIFMATRWHMSGNKTALQVFPEAYHVFNLNPTTESAIECNERIVEFAQKCL</sequence>
<dbReference type="Proteomes" id="UP000799539">
    <property type="component" value="Unassembled WGS sequence"/>
</dbReference>
<dbReference type="EMBL" id="ML992692">
    <property type="protein sequence ID" value="KAF2208658.1"/>
    <property type="molecule type" value="Genomic_DNA"/>
</dbReference>
<evidence type="ECO:0000259" key="1">
    <source>
        <dbReference type="Pfam" id="PF07859"/>
    </source>
</evidence>
<dbReference type="PANTHER" id="PTHR23025">
    <property type="entry name" value="TRIACYLGLYCEROL LIPASE"/>
    <property type="match status" value="1"/>
</dbReference>
<dbReference type="Gene3D" id="3.40.50.1820">
    <property type="entry name" value="alpha/beta hydrolase"/>
    <property type="match status" value="1"/>
</dbReference>
<accession>A0A6A6F2G3</accession>
<dbReference type="InterPro" id="IPR013094">
    <property type="entry name" value="AB_hydrolase_3"/>
</dbReference>
<proteinExistence type="predicted"/>
<evidence type="ECO:0000313" key="2">
    <source>
        <dbReference type="EMBL" id="KAF2208658.1"/>
    </source>
</evidence>
<dbReference type="OrthoDB" id="408631at2759"/>
<gene>
    <name evidence="2" type="ORF">CERZMDRAFT_48849</name>
</gene>
<dbReference type="SUPFAM" id="SSF53474">
    <property type="entry name" value="alpha/beta-Hydrolases"/>
    <property type="match status" value="1"/>
</dbReference>
<evidence type="ECO:0000313" key="3">
    <source>
        <dbReference type="Proteomes" id="UP000799539"/>
    </source>
</evidence>
<dbReference type="Pfam" id="PF07859">
    <property type="entry name" value="Abhydrolase_3"/>
    <property type="match status" value="1"/>
</dbReference>
<dbReference type="GO" id="GO:0004771">
    <property type="term" value="F:sterol ester esterase activity"/>
    <property type="evidence" value="ECO:0007669"/>
    <property type="project" value="TreeGrafter"/>
</dbReference>
<organism evidence="2 3">
    <name type="scientific">Cercospora zeae-maydis SCOH1-5</name>
    <dbReference type="NCBI Taxonomy" id="717836"/>
    <lineage>
        <taxon>Eukaryota</taxon>
        <taxon>Fungi</taxon>
        <taxon>Dikarya</taxon>
        <taxon>Ascomycota</taxon>
        <taxon>Pezizomycotina</taxon>
        <taxon>Dothideomycetes</taxon>
        <taxon>Dothideomycetidae</taxon>
        <taxon>Mycosphaerellales</taxon>
        <taxon>Mycosphaerellaceae</taxon>
        <taxon>Cercospora</taxon>
    </lineage>
</organism>
<name>A0A6A6F2G3_9PEZI</name>
<dbReference type="InterPro" id="IPR029058">
    <property type="entry name" value="AB_hydrolase_fold"/>
</dbReference>
<protein>
    <recommendedName>
        <fullName evidence="1">Alpha/beta hydrolase fold-3 domain-containing protein</fullName>
    </recommendedName>
</protein>
<dbReference type="GO" id="GO:0005829">
    <property type="term" value="C:cytosol"/>
    <property type="evidence" value="ECO:0007669"/>
    <property type="project" value="TreeGrafter"/>
</dbReference>
<dbReference type="AlphaFoldDB" id="A0A6A6F2G3"/>